<reference evidence="2 3" key="1">
    <citation type="submission" date="2020-10" db="EMBL/GenBank/DDBJ databases">
        <title>Complete genome sequence of Paludibaculum fermentans P105T, a facultatively anaerobic acidobacterium capable of dissimilatory Fe(III) reduction.</title>
        <authorList>
            <person name="Dedysh S.N."/>
            <person name="Beletsky A.V."/>
            <person name="Kulichevskaya I.S."/>
            <person name="Mardanov A.V."/>
            <person name="Ravin N.V."/>
        </authorList>
    </citation>
    <scope>NUCLEOTIDE SEQUENCE [LARGE SCALE GENOMIC DNA]</scope>
    <source>
        <strain evidence="2 3">P105</strain>
    </source>
</reference>
<keyword evidence="1" id="KW-1133">Transmembrane helix</keyword>
<dbReference type="RefSeq" id="WP_194451491.1">
    <property type="nucleotide sequence ID" value="NZ_CP063849.1"/>
</dbReference>
<keyword evidence="1" id="KW-0472">Membrane</keyword>
<dbReference type="KEGG" id="pfer:IRI77_07710"/>
<name>A0A7S7SME6_PALFE</name>
<accession>A0A7S7SME6</accession>
<protein>
    <submittedName>
        <fullName evidence="2">Uncharacterized protein</fullName>
    </submittedName>
</protein>
<sequence length="125" mass="13763">MAAASRSLLLFSAGPLWLLSAVCCFWLWPWRAAAGHLAILGGLALLWSILLSVMYERQALAEPRLFVPALPGLAVVWACLRWRTAAHAREEGAEVRFEELASPAVQVLGLDRDGEWATPSNQREP</sequence>
<gene>
    <name evidence="2" type="ORF">IRI77_07710</name>
</gene>
<dbReference type="Proteomes" id="UP000593892">
    <property type="component" value="Chromosome"/>
</dbReference>
<keyword evidence="3" id="KW-1185">Reference proteome</keyword>
<dbReference type="AlphaFoldDB" id="A0A7S7SME6"/>
<evidence type="ECO:0000256" key="1">
    <source>
        <dbReference type="SAM" id="Phobius"/>
    </source>
</evidence>
<dbReference type="EMBL" id="CP063849">
    <property type="protein sequence ID" value="QOY89828.1"/>
    <property type="molecule type" value="Genomic_DNA"/>
</dbReference>
<evidence type="ECO:0000313" key="2">
    <source>
        <dbReference type="EMBL" id="QOY89828.1"/>
    </source>
</evidence>
<keyword evidence="1" id="KW-0812">Transmembrane</keyword>
<organism evidence="2 3">
    <name type="scientific">Paludibaculum fermentans</name>
    <dbReference type="NCBI Taxonomy" id="1473598"/>
    <lineage>
        <taxon>Bacteria</taxon>
        <taxon>Pseudomonadati</taxon>
        <taxon>Acidobacteriota</taxon>
        <taxon>Terriglobia</taxon>
        <taxon>Bryobacterales</taxon>
        <taxon>Bryobacteraceae</taxon>
        <taxon>Paludibaculum</taxon>
    </lineage>
</organism>
<proteinExistence type="predicted"/>
<feature type="transmembrane region" description="Helical" evidence="1">
    <location>
        <begin position="34"/>
        <end position="55"/>
    </location>
</feature>
<evidence type="ECO:0000313" key="3">
    <source>
        <dbReference type="Proteomes" id="UP000593892"/>
    </source>
</evidence>